<accession>A0AAV7U8D1</accession>
<evidence type="ECO:0000313" key="1">
    <source>
        <dbReference type="EMBL" id="KAJ1184589.1"/>
    </source>
</evidence>
<sequence>MVRGKSHFSEHPEKVWRWLELWDKFGPGLTVRSGLGAAPTSGVDGTDWRRWGDSQMRVSAQRGDNSDSRIEIQQDGTMAVVDPELAVELTEPSVKGVEMLSVDT</sequence>
<proteinExistence type="predicted"/>
<protein>
    <submittedName>
        <fullName evidence="1">Uncharacterized protein</fullName>
    </submittedName>
</protein>
<organism evidence="1 2">
    <name type="scientific">Pleurodeles waltl</name>
    <name type="common">Iberian ribbed newt</name>
    <dbReference type="NCBI Taxonomy" id="8319"/>
    <lineage>
        <taxon>Eukaryota</taxon>
        <taxon>Metazoa</taxon>
        <taxon>Chordata</taxon>
        <taxon>Craniata</taxon>
        <taxon>Vertebrata</taxon>
        <taxon>Euteleostomi</taxon>
        <taxon>Amphibia</taxon>
        <taxon>Batrachia</taxon>
        <taxon>Caudata</taxon>
        <taxon>Salamandroidea</taxon>
        <taxon>Salamandridae</taxon>
        <taxon>Pleurodelinae</taxon>
        <taxon>Pleurodeles</taxon>
    </lineage>
</organism>
<reference evidence="1" key="1">
    <citation type="journal article" date="2022" name="bioRxiv">
        <title>Sequencing and chromosome-scale assembly of the giantPleurodeles waltlgenome.</title>
        <authorList>
            <person name="Brown T."/>
            <person name="Elewa A."/>
            <person name="Iarovenko S."/>
            <person name="Subramanian E."/>
            <person name="Araus A.J."/>
            <person name="Petzold A."/>
            <person name="Susuki M."/>
            <person name="Suzuki K.-i.T."/>
            <person name="Hayashi T."/>
            <person name="Toyoda A."/>
            <person name="Oliveira C."/>
            <person name="Osipova E."/>
            <person name="Leigh N.D."/>
            <person name="Simon A."/>
            <person name="Yun M.H."/>
        </authorList>
    </citation>
    <scope>NUCLEOTIDE SEQUENCE</scope>
    <source>
        <strain evidence="1">20211129_DDA</strain>
        <tissue evidence="1">Liver</tissue>
    </source>
</reference>
<comment type="caution">
    <text evidence="1">The sequence shown here is derived from an EMBL/GenBank/DDBJ whole genome shotgun (WGS) entry which is preliminary data.</text>
</comment>
<dbReference type="AlphaFoldDB" id="A0AAV7U8D1"/>
<name>A0AAV7U8D1_PLEWA</name>
<dbReference type="EMBL" id="JANPWB010000005">
    <property type="protein sequence ID" value="KAJ1184589.1"/>
    <property type="molecule type" value="Genomic_DNA"/>
</dbReference>
<evidence type="ECO:0000313" key="2">
    <source>
        <dbReference type="Proteomes" id="UP001066276"/>
    </source>
</evidence>
<dbReference type="Proteomes" id="UP001066276">
    <property type="component" value="Chromosome 3_1"/>
</dbReference>
<gene>
    <name evidence="1" type="ORF">NDU88_001393</name>
</gene>
<keyword evidence="2" id="KW-1185">Reference proteome</keyword>